<keyword evidence="2" id="KW-1185">Reference proteome</keyword>
<name>A0AC61RJ47_9BACT</name>
<protein>
    <submittedName>
        <fullName evidence="1">Uncharacterized protein</fullName>
    </submittedName>
</protein>
<evidence type="ECO:0000313" key="1">
    <source>
        <dbReference type="EMBL" id="TGY79687.1"/>
    </source>
</evidence>
<sequence length="285" mass="32505">MKSILHILLHSILILFMGLSLCACSEKRTDNLNEGLPQEIREIAIAIIKDSPQEFASVISYPIERPYPLKNVKDSTEMVKYYPTLMDDTIKKAVKESPDSAWQYCGWRGWTLNNGSYFWIDDGKIYEVTYTSTKENIMLDSLRNIEISTLEPSLQAGWTPVMCVQDTDSGELFRIDLQDGTNPPIYRLAGYNPGADLSGEPEYILYGSLELEGSMANRFYHFIGEDGSTAQYSPDVISNEDTPQIEIEIKGHAKRYKAKPDYWLDHIRLKQIQSTYDSISNIDMK</sequence>
<gene>
    <name evidence="1" type="ORF">E5331_04735</name>
</gene>
<dbReference type="EMBL" id="SRYB01000005">
    <property type="protein sequence ID" value="TGY79687.1"/>
    <property type="molecule type" value="Genomic_DNA"/>
</dbReference>
<evidence type="ECO:0000313" key="2">
    <source>
        <dbReference type="Proteomes" id="UP000306319"/>
    </source>
</evidence>
<dbReference type="Proteomes" id="UP000306319">
    <property type="component" value="Unassembled WGS sequence"/>
</dbReference>
<organism evidence="1 2">
    <name type="scientific">Lepagella muris</name>
    <dbReference type="NCBI Taxonomy" id="3032870"/>
    <lineage>
        <taxon>Bacteria</taxon>
        <taxon>Pseudomonadati</taxon>
        <taxon>Bacteroidota</taxon>
        <taxon>Bacteroidia</taxon>
        <taxon>Bacteroidales</taxon>
        <taxon>Muribaculaceae</taxon>
        <taxon>Lepagella</taxon>
    </lineage>
</organism>
<reference evidence="1" key="1">
    <citation type="submission" date="2019-04" db="EMBL/GenBank/DDBJ databases">
        <title>Microbes associate with the intestines of laboratory mice.</title>
        <authorList>
            <person name="Navarre W."/>
            <person name="Wong E."/>
            <person name="Huang K."/>
            <person name="Tropini C."/>
            <person name="Ng K."/>
            <person name="Yu B."/>
        </authorList>
    </citation>
    <scope>NUCLEOTIDE SEQUENCE</scope>
    <source>
        <strain evidence="1">NM04_E33</strain>
    </source>
</reference>
<comment type="caution">
    <text evidence="1">The sequence shown here is derived from an EMBL/GenBank/DDBJ whole genome shotgun (WGS) entry which is preliminary data.</text>
</comment>
<accession>A0AC61RJ47</accession>
<proteinExistence type="predicted"/>